<feature type="compositionally biased region" description="Polar residues" evidence="1">
    <location>
        <begin position="64"/>
        <end position="89"/>
    </location>
</feature>
<dbReference type="AlphaFoldDB" id="A0A8S9MWN4"/>
<evidence type="ECO:0000313" key="3">
    <source>
        <dbReference type="EMBL" id="KAF3485812.1"/>
    </source>
</evidence>
<evidence type="ECO:0000256" key="1">
    <source>
        <dbReference type="SAM" id="MobiDB-lite"/>
    </source>
</evidence>
<organism evidence="3 4">
    <name type="scientific">Brassica cretica</name>
    <name type="common">Mustard</name>
    <dbReference type="NCBI Taxonomy" id="69181"/>
    <lineage>
        <taxon>Eukaryota</taxon>
        <taxon>Viridiplantae</taxon>
        <taxon>Streptophyta</taxon>
        <taxon>Embryophyta</taxon>
        <taxon>Tracheophyta</taxon>
        <taxon>Spermatophyta</taxon>
        <taxon>Magnoliopsida</taxon>
        <taxon>eudicotyledons</taxon>
        <taxon>Gunneridae</taxon>
        <taxon>Pentapetalae</taxon>
        <taxon>rosids</taxon>
        <taxon>malvids</taxon>
        <taxon>Brassicales</taxon>
        <taxon>Brassicaceae</taxon>
        <taxon>Brassiceae</taxon>
        <taxon>Brassica</taxon>
    </lineage>
</organism>
<name>A0A8S9MWN4_BRACR</name>
<reference evidence="3" key="2">
    <citation type="submission" date="2019-12" db="EMBL/GenBank/DDBJ databases">
        <title>Genome sequencing and annotation of Brassica cretica.</title>
        <authorList>
            <person name="Studholme D.J."/>
            <person name="Sarris P."/>
        </authorList>
    </citation>
    <scope>NUCLEOTIDE SEQUENCE</scope>
    <source>
        <strain evidence="3">PFS-109/04</strain>
        <tissue evidence="3">Leaf</tissue>
    </source>
</reference>
<gene>
    <name evidence="2" type="ORF">F2Q68_00006933</name>
    <name evidence="3" type="ORF">F2Q69_00057613</name>
</gene>
<protein>
    <submittedName>
        <fullName evidence="3">Uncharacterized protein</fullName>
    </submittedName>
</protein>
<dbReference type="Proteomes" id="UP000712281">
    <property type="component" value="Unassembled WGS sequence"/>
</dbReference>
<dbReference type="EMBL" id="QGKW02001660">
    <property type="protein sequence ID" value="KAF2580734.1"/>
    <property type="molecule type" value="Genomic_DNA"/>
</dbReference>
<sequence length="115" mass="13107">MHLGTLPRGEQDWHGSLQRRHQHKPTTDRYARKMSNLLLWPKLLHSDRVSSPSHLSISPASGSTQTVKRSSEQSKTNSRLKKSSVSSQISCRSPRRLNLSLSPLFHDQKTKRLTV</sequence>
<evidence type="ECO:0000313" key="4">
    <source>
        <dbReference type="Proteomes" id="UP000712600"/>
    </source>
</evidence>
<dbReference type="EMBL" id="QGKX02002183">
    <property type="protein sequence ID" value="KAF3485812.1"/>
    <property type="molecule type" value="Genomic_DNA"/>
</dbReference>
<accession>A0A8S9MWN4</accession>
<feature type="region of interest" description="Disordered" evidence="1">
    <location>
        <begin position="1"/>
        <end position="30"/>
    </location>
</feature>
<evidence type="ECO:0000313" key="2">
    <source>
        <dbReference type="EMBL" id="KAF2580734.1"/>
    </source>
</evidence>
<proteinExistence type="predicted"/>
<comment type="caution">
    <text evidence="3">The sequence shown here is derived from an EMBL/GenBank/DDBJ whole genome shotgun (WGS) entry which is preliminary data.</text>
</comment>
<dbReference type="Proteomes" id="UP000712600">
    <property type="component" value="Unassembled WGS sequence"/>
</dbReference>
<reference evidence="2" key="1">
    <citation type="submission" date="2019-12" db="EMBL/GenBank/DDBJ databases">
        <title>Genome sequencing and annotation of Brassica cretica.</title>
        <authorList>
            <person name="Studholme D.J."/>
            <person name="Sarris P.F."/>
        </authorList>
    </citation>
    <scope>NUCLEOTIDE SEQUENCE</scope>
    <source>
        <strain evidence="2">PFS-001/15</strain>
        <tissue evidence="2">Leaf</tissue>
    </source>
</reference>
<feature type="region of interest" description="Disordered" evidence="1">
    <location>
        <begin position="49"/>
        <end position="93"/>
    </location>
</feature>
<feature type="compositionally biased region" description="Low complexity" evidence="1">
    <location>
        <begin position="50"/>
        <end position="63"/>
    </location>
</feature>